<dbReference type="EMBL" id="GBBM01001903">
    <property type="protein sequence ID" value="JAC33515.1"/>
    <property type="molecule type" value="mRNA"/>
</dbReference>
<keyword evidence="5" id="KW-0862">Zinc</keyword>
<dbReference type="PANTHER" id="PTHR23235:SF164">
    <property type="entry name" value="C2H2-TYPE DOMAIN-CONTAINING PROTEIN"/>
    <property type="match status" value="1"/>
</dbReference>
<evidence type="ECO:0000256" key="6">
    <source>
        <dbReference type="ARBA" id="ARBA00023242"/>
    </source>
</evidence>
<keyword evidence="6" id="KW-0539">Nucleus</keyword>
<dbReference type="SMART" id="SM00355">
    <property type="entry name" value="ZnF_C2H2"/>
    <property type="match status" value="3"/>
</dbReference>
<evidence type="ECO:0000256" key="1">
    <source>
        <dbReference type="ARBA" id="ARBA00004123"/>
    </source>
</evidence>
<keyword evidence="2" id="KW-0479">Metal-binding</keyword>
<evidence type="ECO:0000256" key="5">
    <source>
        <dbReference type="ARBA" id="ARBA00022833"/>
    </source>
</evidence>
<comment type="subcellular location">
    <subcellularLocation>
        <location evidence="1">Nucleus</location>
    </subcellularLocation>
</comment>
<dbReference type="FunFam" id="3.30.160.60:FF:000018">
    <property type="entry name" value="Krueppel-like factor 15"/>
    <property type="match status" value="1"/>
</dbReference>
<dbReference type="Gene3D" id="3.30.160.60">
    <property type="entry name" value="Classic Zinc Finger"/>
    <property type="match status" value="3"/>
</dbReference>
<organism evidence="10">
    <name type="scientific">Amblyomma triste</name>
    <name type="common">Neotropical tick</name>
    <dbReference type="NCBI Taxonomy" id="251400"/>
    <lineage>
        <taxon>Eukaryota</taxon>
        <taxon>Metazoa</taxon>
        <taxon>Ecdysozoa</taxon>
        <taxon>Arthropoda</taxon>
        <taxon>Chelicerata</taxon>
        <taxon>Arachnida</taxon>
        <taxon>Acari</taxon>
        <taxon>Parasitiformes</taxon>
        <taxon>Ixodida</taxon>
        <taxon>Ixodoidea</taxon>
        <taxon>Ixodidae</taxon>
        <taxon>Amblyomminae</taxon>
        <taxon>Amblyomma</taxon>
    </lineage>
</organism>
<dbReference type="Pfam" id="PF00096">
    <property type="entry name" value="zf-C2H2"/>
    <property type="match status" value="2"/>
</dbReference>
<evidence type="ECO:0000256" key="3">
    <source>
        <dbReference type="ARBA" id="ARBA00022737"/>
    </source>
</evidence>
<evidence type="ECO:0000256" key="2">
    <source>
        <dbReference type="ARBA" id="ARBA00022723"/>
    </source>
</evidence>
<feature type="domain" description="C2H2-type" evidence="9">
    <location>
        <begin position="234"/>
        <end position="263"/>
    </location>
</feature>
<reference evidence="10" key="1">
    <citation type="submission" date="2014-03" db="EMBL/GenBank/DDBJ databases">
        <title>The sialotranscriptome of Amblyomma triste, Amblyomma parvum and Amblyomma cajennense ticks, uncovered by 454-based RNA-seq.</title>
        <authorList>
            <person name="Garcia G.R."/>
            <person name="Gardinassi L.G."/>
            <person name="Ribeiro J.M."/>
            <person name="Anatriello E."/>
            <person name="Ferreira B.R."/>
            <person name="Moreira H.N."/>
            <person name="Mafra C."/>
            <person name="Olegario M.M."/>
            <person name="Szabo P.J."/>
            <person name="Miranda-Santos I.K."/>
            <person name="Maruyama S.R."/>
        </authorList>
    </citation>
    <scope>NUCLEOTIDE SEQUENCE</scope>
    <source>
        <strain evidence="10">Mato Grasso do Sul</strain>
        <tissue evidence="10">Salivary glands</tissue>
    </source>
</reference>
<feature type="region of interest" description="Disordered" evidence="8">
    <location>
        <begin position="37"/>
        <end position="76"/>
    </location>
</feature>
<protein>
    <submittedName>
        <fullName evidence="10">Putative c2h2-type zn-finger protein</fullName>
    </submittedName>
</protein>
<dbReference type="GO" id="GO:0008270">
    <property type="term" value="F:zinc ion binding"/>
    <property type="evidence" value="ECO:0007669"/>
    <property type="project" value="UniProtKB-KW"/>
</dbReference>
<sequence>MGVFQMDSTSGSSGSHIVHLARADYFAVETLLSMSGRSNKEASGMPPPTSDLTPPNSEDEQEEQTPVQRQLQPAPGSSELARLLLSDSPVNSSSSHRTCTPVSVIVRAPPRASPPPPSPPQQPVLPQATIVRPEPARPVVAIAPKPPAALLPVMHTTGEEAALVQTALLPVGAVQLLVARPVQAALLVNAAPAPVVPEERRRSYVCNYAGCGKTYFKSSHLKAHVRTHTGERPFGCQWAGCGRRFSRSDELSRHRRTHTGEKRFCCQLCNRRFMRSDHLAKHVKRHGSSRRVALWPPAR</sequence>
<evidence type="ECO:0000313" key="10">
    <source>
        <dbReference type="EMBL" id="JAC33515.1"/>
    </source>
</evidence>
<dbReference type="GO" id="GO:0000981">
    <property type="term" value="F:DNA-binding transcription factor activity, RNA polymerase II-specific"/>
    <property type="evidence" value="ECO:0007669"/>
    <property type="project" value="TreeGrafter"/>
</dbReference>
<proteinExistence type="evidence at transcript level"/>
<dbReference type="PANTHER" id="PTHR23235">
    <property type="entry name" value="KRUEPPEL-LIKE TRANSCRIPTION FACTOR"/>
    <property type="match status" value="1"/>
</dbReference>
<dbReference type="PROSITE" id="PS50157">
    <property type="entry name" value="ZINC_FINGER_C2H2_2"/>
    <property type="match status" value="3"/>
</dbReference>
<name>A0A023GL15_AMBTT</name>
<evidence type="ECO:0000256" key="7">
    <source>
        <dbReference type="PROSITE-ProRule" id="PRU00042"/>
    </source>
</evidence>
<dbReference type="FunFam" id="3.30.160.60:FF:000134">
    <property type="entry name" value="Krueppel-like factor 11"/>
    <property type="match status" value="1"/>
</dbReference>
<evidence type="ECO:0000259" key="9">
    <source>
        <dbReference type="PROSITE" id="PS50157"/>
    </source>
</evidence>
<accession>A0A023GL15</accession>
<feature type="domain" description="C2H2-type" evidence="9">
    <location>
        <begin position="264"/>
        <end position="291"/>
    </location>
</feature>
<dbReference type="PROSITE" id="PS00028">
    <property type="entry name" value="ZINC_FINGER_C2H2_1"/>
    <property type="match status" value="3"/>
</dbReference>
<dbReference type="AlphaFoldDB" id="A0A023GL15"/>
<dbReference type="GO" id="GO:0000978">
    <property type="term" value="F:RNA polymerase II cis-regulatory region sequence-specific DNA binding"/>
    <property type="evidence" value="ECO:0007669"/>
    <property type="project" value="TreeGrafter"/>
</dbReference>
<dbReference type="FunFam" id="3.30.160.60:FF:000100">
    <property type="entry name" value="Zinc finger 45-like"/>
    <property type="match status" value="1"/>
</dbReference>
<feature type="domain" description="C2H2-type" evidence="9">
    <location>
        <begin position="204"/>
        <end position="233"/>
    </location>
</feature>
<keyword evidence="4 7" id="KW-0863">Zinc-finger</keyword>
<evidence type="ECO:0000256" key="8">
    <source>
        <dbReference type="SAM" id="MobiDB-lite"/>
    </source>
</evidence>
<dbReference type="InterPro" id="IPR013087">
    <property type="entry name" value="Znf_C2H2_type"/>
</dbReference>
<keyword evidence="3" id="KW-0677">Repeat</keyword>
<dbReference type="GO" id="GO:0005634">
    <property type="term" value="C:nucleus"/>
    <property type="evidence" value="ECO:0007669"/>
    <property type="project" value="UniProtKB-SubCell"/>
</dbReference>
<dbReference type="InterPro" id="IPR036236">
    <property type="entry name" value="Znf_C2H2_sf"/>
</dbReference>
<evidence type="ECO:0000256" key="4">
    <source>
        <dbReference type="ARBA" id="ARBA00022771"/>
    </source>
</evidence>
<dbReference type="SUPFAM" id="SSF57667">
    <property type="entry name" value="beta-beta-alpha zinc fingers"/>
    <property type="match status" value="2"/>
</dbReference>